<dbReference type="InterPro" id="IPR020081">
    <property type="entry name" value="SsrA-bd_prot_CS"/>
</dbReference>
<dbReference type="GO" id="GO:0070930">
    <property type="term" value="P:trans-translation-dependent protein tagging"/>
    <property type="evidence" value="ECO:0007669"/>
    <property type="project" value="TreeGrafter"/>
</dbReference>
<organism evidence="3">
    <name type="scientific">hydrocarbon metagenome</name>
    <dbReference type="NCBI Taxonomy" id="938273"/>
    <lineage>
        <taxon>unclassified sequences</taxon>
        <taxon>metagenomes</taxon>
        <taxon>ecological metagenomes</taxon>
    </lineage>
</organism>
<dbReference type="SUPFAM" id="SSF74982">
    <property type="entry name" value="Small protein B (SmpB)"/>
    <property type="match status" value="1"/>
</dbReference>
<dbReference type="PANTHER" id="PTHR30308:SF2">
    <property type="entry name" value="SSRA-BINDING PROTEIN"/>
    <property type="match status" value="1"/>
</dbReference>
<dbReference type="HAMAP" id="MF_00023">
    <property type="entry name" value="SmpB"/>
    <property type="match status" value="1"/>
</dbReference>
<proteinExistence type="inferred from homology"/>
<keyword evidence="2" id="KW-0694">RNA-binding</keyword>
<dbReference type="InterPro" id="IPR000037">
    <property type="entry name" value="SsrA-bd_prot"/>
</dbReference>
<evidence type="ECO:0000256" key="2">
    <source>
        <dbReference type="ARBA" id="ARBA00022884"/>
    </source>
</evidence>
<dbReference type="NCBIfam" id="NF003843">
    <property type="entry name" value="PRK05422.1"/>
    <property type="match status" value="1"/>
</dbReference>
<reference evidence="3" key="1">
    <citation type="journal article" date="2015" name="Proc. Natl. Acad. Sci. U.S.A.">
        <title>Networks of energetic and metabolic interactions define dynamics in microbial communities.</title>
        <authorList>
            <person name="Embree M."/>
            <person name="Liu J.K."/>
            <person name="Al-Bassam M.M."/>
            <person name="Zengler K."/>
        </authorList>
    </citation>
    <scope>NUCLEOTIDE SEQUENCE</scope>
</reference>
<dbReference type="NCBIfam" id="TIGR00086">
    <property type="entry name" value="smpB"/>
    <property type="match status" value="1"/>
</dbReference>
<keyword evidence="1" id="KW-0963">Cytoplasm</keyword>
<comment type="caution">
    <text evidence="3">The sequence shown here is derived from an EMBL/GenBank/DDBJ whole genome shotgun (WGS) entry which is preliminary data.</text>
</comment>
<dbReference type="Gene3D" id="2.40.280.10">
    <property type="match status" value="1"/>
</dbReference>
<gene>
    <name evidence="3" type="ORF">ASZ90_000373</name>
</gene>
<dbReference type="AlphaFoldDB" id="A0A0W8GAV6"/>
<dbReference type="EMBL" id="LNQE01000044">
    <property type="protein sequence ID" value="KUG29731.1"/>
    <property type="molecule type" value="Genomic_DNA"/>
</dbReference>
<evidence type="ECO:0000256" key="1">
    <source>
        <dbReference type="ARBA" id="ARBA00022490"/>
    </source>
</evidence>
<evidence type="ECO:0000313" key="3">
    <source>
        <dbReference type="EMBL" id="KUG29731.1"/>
    </source>
</evidence>
<dbReference type="InterPro" id="IPR023620">
    <property type="entry name" value="SmpB"/>
</dbReference>
<name>A0A0W8GAV6_9ZZZZ</name>
<accession>A0A0W8GAV6</accession>
<dbReference type="PANTHER" id="PTHR30308">
    <property type="entry name" value="TMRNA-BINDING COMPONENT OF TRANS-TRANSLATION TAGGING COMPLEX"/>
    <property type="match status" value="1"/>
</dbReference>
<dbReference type="GO" id="GO:0005829">
    <property type="term" value="C:cytosol"/>
    <property type="evidence" value="ECO:0007669"/>
    <property type="project" value="TreeGrafter"/>
</dbReference>
<dbReference type="GO" id="GO:0003723">
    <property type="term" value="F:RNA binding"/>
    <property type="evidence" value="ECO:0007669"/>
    <property type="project" value="UniProtKB-KW"/>
</dbReference>
<protein>
    <submittedName>
        <fullName evidence="3">Tmrna-binding protein smpb</fullName>
    </submittedName>
</protein>
<sequence length="155" mass="17420">MSKTSHGGEKLIAPNKNAHRLYELLERLEAGLALTGSEVKSLRAGKVSFKDGYVKFTGGEAWLIGVHIAEYENAGYSGHEPERQRKLLLHAAEIAHLRTKVEQKGLTVVPVRLYFKNGRIKIEIALARGKKVHDRRDDLKARDIDRETARELARA</sequence>
<dbReference type="Pfam" id="PF01668">
    <property type="entry name" value="SmpB"/>
    <property type="match status" value="1"/>
</dbReference>
<dbReference type="CDD" id="cd09294">
    <property type="entry name" value="SmpB"/>
    <property type="match status" value="1"/>
</dbReference>
<dbReference type="PROSITE" id="PS01317">
    <property type="entry name" value="SSRP"/>
    <property type="match status" value="1"/>
</dbReference>